<evidence type="ECO:0000256" key="1">
    <source>
        <dbReference type="ARBA" id="ARBA00022912"/>
    </source>
</evidence>
<keyword evidence="1" id="KW-0378">Hydrolase</keyword>
<dbReference type="InParanoid" id="A0A6P8S5F6"/>
<evidence type="ECO:0000313" key="4">
    <source>
        <dbReference type="Proteomes" id="UP000515159"/>
    </source>
</evidence>
<proteinExistence type="predicted"/>
<sequence length="383" mass="44198">MIPPLHPVSSFQLSKSITMILRSRKIIGQPPCTPRKDPAGLQTPRSEGWQEKADPSDVSSSSATMSSESNSLALLTPRKKKKNGRAAKMRQKRRQMVQAKVYAVTPMRERSLRVHFQLDKSDPLDNAFSPGISFSPRVGEIDCCSSPLQKERKKSLELPYFADLPSDEAEELFNPYKFLSNIPQLSGINRSRKKEIPFKMRSAPICTLVLELEDTLMHCSLAPLTHFDFSFLIPFQDVYYKVYLNLRPFCREFLETISKMYEIFVFTTAKQEYGENIMDFLDPQKKLIRHRLFQEDCICIQGHYVKDLSVLNRELATTVAVDPAPHTFPYHISNRIPIQSWLGNKEDTELLKLIPLLERLAQIDDVRREISRKFRLNKLIAEY</sequence>
<dbReference type="SUPFAM" id="SSF56784">
    <property type="entry name" value="HAD-like"/>
    <property type="match status" value="1"/>
</dbReference>
<dbReference type="RefSeq" id="XP_033812348.1">
    <property type="nucleotide sequence ID" value="XM_033956457.1"/>
</dbReference>
<keyword evidence="4" id="KW-1185">Reference proteome</keyword>
<dbReference type="GeneID" id="117365719"/>
<dbReference type="NCBIfam" id="TIGR02251">
    <property type="entry name" value="HIF-SF_euk"/>
    <property type="match status" value="1"/>
</dbReference>
<accession>A0A6P8S5F6</accession>
<feature type="compositionally biased region" description="Low complexity" evidence="2">
    <location>
        <begin position="56"/>
        <end position="71"/>
    </location>
</feature>
<dbReference type="Pfam" id="PF03031">
    <property type="entry name" value="NIF"/>
    <property type="match status" value="1"/>
</dbReference>
<feature type="domain" description="FCP1 homology" evidence="3">
    <location>
        <begin position="201"/>
        <end position="360"/>
    </location>
</feature>
<dbReference type="GO" id="GO:0004721">
    <property type="term" value="F:phosphoprotein phosphatase activity"/>
    <property type="evidence" value="ECO:0007669"/>
    <property type="project" value="UniProtKB-KW"/>
</dbReference>
<dbReference type="PANTHER" id="PTHR12210">
    <property type="entry name" value="DULLARD PROTEIN PHOSPHATASE"/>
    <property type="match status" value="1"/>
</dbReference>
<gene>
    <name evidence="5" type="primary">LOC117365719</name>
</gene>
<dbReference type="KEGG" id="gsh:117365719"/>
<dbReference type="AlphaFoldDB" id="A0A6P8S5F6"/>
<dbReference type="InterPro" id="IPR004274">
    <property type="entry name" value="FCP1_dom"/>
</dbReference>
<dbReference type="SMART" id="SM00577">
    <property type="entry name" value="CPDc"/>
    <property type="match status" value="1"/>
</dbReference>
<dbReference type="InterPro" id="IPR011948">
    <property type="entry name" value="Dullard_phosphatase"/>
</dbReference>
<protein>
    <submittedName>
        <fullName evidence="5">CTD small phosphatase-like protein 2 isoform X1</fullName>
    </submittedName>
</protein>
<dbReference type="CDD" id="cd07521">
    <property type="entry name" value="HAD_FCP1-like"/>
    <property type="match status" value="1"/>
</dbReference>
<feature type="region of interest" description="Disordered" evidence="2">
    <location>
        <begin position="24"/>
        <end position="98"/>
    </location>
</feature>
<evidence type="ECO:0000256" key="2">
    <source>
        <dbReference type="SAM" id="MobiDB-lite"/>
    </source>
</evidence>
<dbReference type="OrthoDB" id="277011at2759"/>
<dbReference type="InterPro" id="IPR050365">
    <property type="entry name" value="TIM50"/>
</dbReference>
<dbReference type="InterPro" id="IPR036412">
    <property type="entry name" value="HAD-like_sf"/>
</dbReference>
<name>A0A6P8S5F6_GEOSA</name>
<dbReference type="PROSITE" id="PS50969">
    <property type="entry name" value="FCP1"/>
    <property type="match status" value="1"/>
</dbReference>
<feature type="compositionally biased region" description="Basic residues" evidence="2">
    <location>
        <begin position="77"/>
        <end position="95"/>
    </location>
</feature>
<dbReference type="FunFam" id="3.40.50.1000:FF:000093">
    <property type="entry name" value="NLI interacting factor-like phosphatase family protein"/>
    <property type="match status" value="1"/>
</dbReference>
<keyword evidence="1" id="KW-0904">Protein phosphatase</keyword>
<organism evidence="4 5">
    <name type="scientific">Geotrypetes seraphini</name>
    <name type="common">Gaboon caecilian</name>
    <name type="synonym">Caecilia seraphini</name>
    <dbReference type="NCBI Taxonomy" id="260995"/>
    <lineage>
        <taxon>Eukaryota</taxon>
        <taxon>Metazoa</taxon>
        <taxon>Chordata</taxon>
        <taxon>Craniata</taxon>
        <taxon>Vertebrata</taxon>
        <taxon>Euteleostomi</taxon>
        <taxon>Amphibia</taxon>
        <taxon>Gymnophiona</taxon>
        <taxon>Geotrypetes</taxon>
    </lineage>
</organism>
<evidence type="ECO:0000313" key="5">
    <source>
        <dbReference type="RefSeq" id="XP_033812348.1"/>
    </source>
</evidence>
<dbReference type="InterPro" id="IPR023214">
    <property type="entry name" value="HAD_sf"/>
</dbReference>
<dbReference type="Proteomes" id="UP000515159">
    <property type="component" value="Chromosome 8"/>
</dbReference>
<reference evidence="5" key="1">
    <citation type="submission" date="2025-08" db="UniProtKB">
        <authorList>
            <consortium name="RefSeq"/>
        </authorList>
    </citation>
    <scope>IDENTIFICATION</scope>
</reference>
<evidence type="ECO:0000259" key="3">
    <source>
        <dbReference type="PROSITE" id="PS50969"/>
    </source>
</evidence>
<dbReference type="Gene3D" id="3.40.50.1000">
    <property type="entry name" value="HAD superfamily/HAD-like"/>
    <property type="match status" value="1"/>
</dbReference>